<organism evidence="1 2">
    <name type="scientific">Gimesia algae</name>
    <dbReference type="NCBI Taxonomy" id="2527971"/>
    <lineage>
        <taxon>Bacteria</taxon>
        <taxon>Pseudomonadati</taxon>
        <taxon>Planctomycetota</taxon>
        <taxon>Planctomycetia</taxon>
        <taxon>Planctomycetales</taxon>
        <taxon>Planctomycetaceae</taxon>
        <taxon>Gimesia</taxon>
    </lineage>
</organism>
<sequence>MGSLRRGYGCFACEMGGDFKPNMSFHHKKKQLEHRVLLAAFEINTGPGIHCISVSEN</sequence>
<dbReference type="EMBL" id="CP036343">
    <property type="protein sequence ID" value="QDT89880.1"/>
    <property type="molecule type" value="Genomic_DNA"/>
</dbReference>
<name>A0A517VA34_9PLAN</name>
<accession>A0A517VA34</accession>
<evidence type="ECO:0000313" key="1">
    <source>
        <dbReference type="EMBL" id="QDT89880.1"/>
    </source>
</evidence>
<dbReference type="KEGG" id="gax:Pan161_15130"/>
<gene>
    <name evidence="1" type="ORF">Pan161_15130</name>
</gene>
<evidence type="ECO:0000313" key="2">
    <source>
        <dbReference type="Proteomes" id="UP000316855"/>
    </source>
</evidence>
<protein>
    <submittedName>
        <fullName evidence="1">Uncharacterized protein</fullName>
    </submittedName>
</protein>
<dbReference type="Proteomes" id="UP000316855">
    <property type="component" value="Chromosome"/>
</dbReference>
<keyword evidence="2" id="KW-1185">Reference proteome</keyword>
<dbReference type="AlphaFoldDB" id="A0A517VA34"/>
<reference evidence="1 2" key="1">
    <citation type="submission" date="2019-02" db="EMBL/GenBank/DDBJ databases">
        <title>Deep-cultivation of Planctomycetes and their phenomic and genomic characterization uncovers novel biology.</title>
        <authorList>
            <person name="Wiegand S."/>
            <person name="Jogler M."/>
            <person name="Boedeker C."/>
            <person name="Pinto D."/>
            <person name="Vollmers J."/>
            <person name="Rivas-Marin E."/>
            <person name="Kohn T."/>
            <person name="Peeters S.H."/>
            <person name="Heuer A."/>
            <person name="Rast P."/>
            <person name="Oberbeckmann S."/>
            <person name="Bunk B."/>
            <person name="Jeske O."/>
            <person name="Meyerdierks A."/>
            <person name="Storesund J.E."/>
            <person name="Kallscheuer N."/>
            <person name="Luecker S."/>
            <person name="Lage O.M."/>
            <person name="Pohl T."/>
            <person name="Merkel B.J."/>
            <person name="Hornburger P."/>
            <person name="Mueller R.-W."/>
            <person name="Bruemmer F."/>
            <person name="Labrenz M."/>
            <person name="Spormann A.M."/>
            <person name="Op den Camp H."/>
            <person name="Overmann J."/>
            <person name="Amann R."/>
            <person name="Jetten M.S.M."/>
            <person name="Mascher T."/>
            <person name="Medema M.H."/>
            <person name="Devos D.P."/>
            <person name="Kaster A.-K."/>
            <person name="Ovreas L."/>
            <person name="Rohde M."/>
            <person name="Galperin M.Y."/>
            <person name="Jogler C."/>
        </authorList>
    </citation>
    <scope>NUCLEOTIDE SEQUENCE [LARGE SCALE GENOMIC DNA]</scope>
    <source>
        <strain evidence="1 2">Pan161</strain>
    </source>
</reference>
<proteinExistence type="predicted"/>